<dbReference type="Gene3D" id="3.40.50.620">
    <property type="entry name" value="HUPs"/>
    <property type="match status" value="2"/>
</dbReference>
<protein>
    <submittedName>
        <fullName evidence="2">UspA domain-containing protein</fullName>
    </submittedName>
</protein>
<evidence type="ECO:0000313" key="2">
    <source>
        <dbReference type="EMBL" id="SKM35702.1"/>
    </source>
</evidence>
<gene>
    <name evidence="2" type="ORF">SAMEA2259716_03698</name>
</gene>
<sequence length="297" mass="31621">MNETSHPNDGDVQIGLAPAIVVGIDGSHRAIAAALWAVDEAVGRDIPLRLVYVVEPRNEADQALYAAHDLATGEIATQSAIMAVQSTDQPVKIEVEIAQGSPADALIRQSCAAAMVCVGALSAHRASNHRASSTLAPLSARAHCPVTIVRQHRPANSRHGSVLIEFEDTPDCDDLLESGFQTAQLRGIDVRIFAGWTNKFELGDRSYSAAETAAMMHARLERKLAPWRLRYPDVEASTVAVPGTAVEYLSQHGDSIQIAVVGRHRRGGVGEFIYPSAGVASNLGGFATMVCGRGRSL</sequence>
<dbReference type="InterPro" id="IPR014729">
    <property type="entry name" value="Rossmann-like_a/b/a_fold"/>
</dbReference>
<dbReference type="Proteomes" id="UP000190074">
    <property type="component" value="Unassembled WGS sequence"/>
</dbReference>
<evidence type="ECO:0000313" key="3">
    <source>
        <dbReference type="Proteomes" id="UP000190074"/>
    </source>
</evidence>
<evidence type="ECO:0000259" key="1">
    <source>
        <dbReference type="Pfam" id="PF00582"/>
    </source>
</evidence>
<organism evidence="2 3">
    <name type="scientific">Mycobacteroides abscessus subsp. massiliense</name>
    <dbReference type="NCBI Taxonomy" id="1962118"/>
    <lineage>
        <taxon>Bacteria</taxon>
        <taxon>Bacillati</taxon>
        <taxon>Actinomycetota</taxon>
        <taxon>Actinomycetes</taxon>
        <taxon>Mycobacteriales</taxon>
        <taxon>Mycobacteriaceae</taxon>
        <taxon>Mycobacteroides</taxon>
        <taxon>Mycobacteroides abscessus</taxon>
    </lineage>
</organism>
<name>A0A1U5TQY9_9MYCO</name>
<dbReference type="RefSeq" id="WP_070410898.1">
    <property type="nucleotide sequence ID" value="NZ_CP021122.1"/>
</dbReference>
<dbReference type="AlphaFoldDB" id="A0A1U5TQY9"/>
<reference evidence="2 3" key="1">
    <citation type="submission" date="2016-11" db="EMBL/GenBank/DDBJ databases">
        <authorList>
            <consortium name="Pathogen Informatics"/>
        </authorList>
    </citation>
    <scope>NUCLEOTIDE SEQUENCE [LARGE SCALE GENOMIC DNA]</scope>
    <source>
        <strain evidence="2 3">911</strain>
    </source>
</reference>
<feature type="domain" description="UspA" evidence="1">
    <location>
        <begin position="20"/>
        <end position="150"/>
    </location>
</feature>
<dbReference type="Pfam" id="PF00582">
    <property type="entry name" value="Usp"/>
    <property type="match status" value="1"/>
</dbReference>
<accession>A0A1U5TQY9</accession>
<dbReference type="SUPFAM" id="SSF52402">
    <property type="entry name" value="Adenine nucleotide alpha hydrolases-like"/>
    <property type="match status" value="2"/>
</dbReference>
<dbReference type="EMBL" id="FVGW01000007">
    <property type="protein sequence ID" value="SKM35702.1"/>
    <property type="molecule type" value="Genomic_DNA"/>
</dbReference>
<dbReference type="InterPro" id="IPR006016">
    <property type="entry name" value="UspA"/>
</dbReference>
<proteinExistence type="predicted"/>